<dbReference type="RefSeq" id="WP_008483089.1">
    <property type="nucleotide sequence ID" value="NZ_AMRI01000004.1"/>
</dbReference>
<organism evidence="1 2">
    <name type="scientific">Gallaecimonas xiamenensis 3-C-1</name>
    <dbReference type="NCBI Taxonomy" id="745411"/>
    <lineage>
        <taxon>Bacteria</taxon>
        <taxon>Pseudomonadati</taxon>
        <taxon>Pseudomonadota</taxon>
        <taxon>Gammaproteobacteria</taxon>
        <taxon>Enterobacterales</taxon>
        <taxon>Gallaecimonadaceae</taxon>
        <taxon>Gallaecimonas</taxon>
    </lineage>
</organism>
<protein>
    <submittedName>
        <fullName evidence="1">Uncharacterized protein</fullName>
    </submittedName>
</protein>
<name>K2JN99_9GAMM</name>
<proteinExistence type="predicted"/>
<dbReference type="Proteomes" id="UP000006755">
    <property type="component" value="Unassembled WGS sequence"/>
</dbReference>
<gene>
    <name evidence="1" type="ORF">B3C1_04030</name>
</gene>
<evidence type="ECO:0000313" key="2">
    <source>
        <dbReference type="Proteomes" id="UP000006755"/>
    </source>
</evidence>
<accession>K2JN99</accession>
<dbReference type="EMBL" id="AMRI01000004">
    <property type="protein sequence ID" value="EKE76733.1"/>
    <property type="molecule type" value="Genomic_DNA"/>
</dbReference>
<dbReference type="AlphaFoldDB" id="K2JN99"/>
<keyword evidence="2" id="KW-1185">Reference proteome</keyword>
<sequence length="144" mass="16519">MDLRLTVAAAVTLAHGAFVAVVLEHYYSNREGYELINWRDLASRQCETQIHHKIEDAFTRSLSVWTTTVLEPDERRFVIAGTLSAENYLGEWQDAAYRCELELSYRLINPFDKSAWLAKAVETNKELGALRLTRVEIVPKPMAY</sequence>
<evidence type="ECO:0000313" key="1">
    <source>
        <dbReference type="EMBL" id="EKE76733.1"/>
    </source>
</evidence>
<comment type="caution">
    <text evidence="1">The sequence shown here is derived from an EMBL/GenBank/DDBJ whole genome shotgun (WGS) entry which is preliminary data.</text>
</comment>
<dbReference type="OrthoDB" id="9935278at2"/>
<reference evidence="1 2" key="1">
    <citation type="journal article" date="2012" name="J. Bacteriol.">
        <title>Genome Sequence of Gallaecimonas xiamenensis Type Strain 3-C-1.</title>
        <authorList>
            <person name="Lai Q."/>
            <person name="Wang L."/>
            <person name="Wang W."/>
            <person name="Shao Z."/>
        </authorList>
    </citation>
    <scope>NUCLEOTIDE SEQUENCE [LARGE SCALE GENOMIC DNA]</scope>
    <source>
        <strain evidence="1 2">3-C-1</strain>
    </source>
</reference>